<keyword evidence="1" id="KW-0812">Transmembrane</keyword>
<evidence type="ECO:0000313" key="2">
    <source>
        <dbReference type="EMBL" id="CCE83939.1"/>
    </source>
</evidence>
<reference evidence="3" key="1">
    <citation type="submission" date="2011-10" db="EMBL/GenBank/DDBJ databases">
        <authorList>
            <person name="Genoscope - CEA"/>
        </authorList>
    </citation>
    <scope>NUCLEOTIDE SEQUENCE</scope>
</reference>
<dbReference type="eggNOG" id="ENOG502RQIV">
    <property type="taxonomic scope" value="Eukaryota"/>
</dbReference>
<dbReference type="InParanoid" id="G8Y5Q9"/>
<name>G8Y5Q9_PICSO</name>
<accession>G8Y5Q9</accession>
<keyword evidence="4" id="KW-1185">Reference proteome</keyword>
<organism evidence="3 4">
    <name type="scientific">Pichia sorbitophila (strain ATCC MYA-4447 / BCRC 22081 / CBS 7064 / NBRC 10061 / NRRL Y-12695)</name>
    <name type="common">Hybrid yeast</name>
    <dbReference type="NCBI Taxonomy" id="559304"/>
    <lineage>
        <taxon>Eukaryota</taxon>
        <taxon>Fungi</taxon>
        <taxon>Dikarya</taxon>
        <taxon>Ascomycota</taxon>
        <taxon>Saccharomycotina</taxon>
        <taxon>Pichiomycetes</taxon>
        <taxon>Debaryomycetaceae</taxon>
        <taxon>Millerozyma</taxon>
    </lineage>
</organism>
<sequence length="167" mass="19604">MSLRQKRILGSMEHEERELQVSDEVLDISYFECYCDFCVFDSKWSRHLIRNLYLGFIFPPLWMINMVILTYVNVCLWQSGIILKSSPSATRYNEGDDSIRECMKRLFEYNIISQAKSSHDRTGRKLRKILWYTIGCVCSYAILVSLLIYGVLYPPISFGRPLPRPNL</sequence>
<protein>
    <submittedName>
        <fullName evidence="3">Piso0_004536 protein</fullName>
    </submittedName>
</protein>
<reference evidence="4" key="2">
    <citation type="journal article" date="2012" name="G3 (Bethesda)">
        <title>Pichia sorbitophila, an interspecies yeast hybrid reveals early steps of genome resolution following polyploidization.</title>
        <authorList>
            <person name="Leh Louis V."/>
            <person name="Despons L."/>
            <person name="Friedrich A."/>
            <person name="Martin T."/>
            <person name="Durrens P."/>
            <person name="Casaregola S."/>
            <person name="Neuveglise C."/>
            <person name="Fairhead C."/>
            <person name="Marck C."/>
            <person name="Cruz J.A."/>
            <person name="Straub M.L."/>
            <person name="Kugler V."/>
            <person name="Sacerdot C."/>
            <person name="Uzunov Z."/>
            <person name="Thierry A."/>
            <person name="Weiss S."/>
            <person name="Bleykasten C."/>
            <person name="De Montigny J."/>
            <person name="Jacques N."/>
            <person name="Jung P."/>
            <person name="Lemaire M."/>
            <person name="Mallet S."/>
            <person name="Morel G."/>
            <person name="Richard G.F."/>
            <person name="Sarkar A."/>
            <person name="Savel G."/>
            <person name="Schacherer J."/>
            <person name="Seret M.L."/>
            <person name="Talla E."/>
            <person name="Samson G."/>
            <person name="Jubin C."/>
            <person name="Poulain J."/>
            <person name="Vacherie B."/>
            <person name="Barbe V."/>
            <person name="Pelletier E."/>
            <person name="Sherman D.J."/>
            <person name="Westhof E."/>
            <person name="Weissenbach J."/>
            <person name="Baret P.V."/>
            <person name="Wincker P."/>
            <person name="Gaillardin C."/>
            <person name="Dujon B."/>
            <person name="Souciet J.L."/>
        </authorList>
    </citation>
    <scope>NUCLEOTIDE SEQUENCE [LARGE SCALE GENOMIC DNA]</scope>
    <source>
        <strain evidence="4">ATCC MYA-4447 / BCRC 22081 / CBS 7064 / NBRC 10061 / NRRL Y-12695</strain>
    </source>
</reference>
<proteinExistence type="predicted"/>
<dbReference type="Proteomes" id="UP000005222">
    <property type="component" value="Chromosome K"/>
</dbReference>
<dbReference type="Proteomes" id="UP000005222">
    <property type="component" value="Chromosome L"/>
</dbReference>
<feature type="transmembrane region" description="Helical" evidence="1">
    <location>
        <begin position="129"/>
        <end position="152"/>
    </location>
</feature>
<evidence type="ECO:0000313" key="3">
    <source>
        <dbReference type="EMBL" id="CCE84970.1"/>
    </source>
</evidence>
<dbReference type="HOGENOM" id="CLU_1669346_0_0_1"/>
<feature type="transmembrane region" description="Helical" evidence="1">
    <location>
        <begin position="52"/>
        <end position="76"/>
    </location>
</feature>
<evidence type="ECO:0000313" key="4">
    <source>
        <dbReference type="Proteomes" id="UP000005222"/>
    </source>
</evidence>
<dbReference type="EMBL" id="FO082048">
    <property type="protein sequence ID" value="CCE84970.1"/>
    <property type="molecule type" value="Genomic_DNA"/>
</dbReference>
<keyword evidence="1" id="KW-1133">Transmembrane helix</keyword>
<dbReference type="OrthoDB" id="4014450at2759"/>
<dbReference type="AlphaFoldDB" id="G8Y5Q9"/>
<keyword evidence="1" id="KW-0472">Membrane</keyword>
<dbReference type="EMBL" id="FO082049">
    <property type="protein sequence ID" value="CCE83939.1"/>
    <property type="molecule type" value="Genomic_DNA"/>
</dbReference>
<gene>
    <name evidence="3" type="primary">Piso0_004536</name>
    <name evidence="2" type="ORF">GNLVRS01_PISO0K19040g</name>
    <name evidence="3" type="ORF">GNLVRS01_PISO0L19041g</name>
</gene>
<evidence type="ECO:0000256" key="1">
    <source>
        <dbReference type="SAM" id="Phobius"/>
    </source>
</evidence>